<dbReference type="Gene3D" id="1.10.10.60">
    <property type="entry name" value="Homeodomain-like"/>
    <property type="match status" value="1"/>
</dbReference>
<dbReference type="InterPro" id="IPR018062">
    <property type="entry name" value="HTH_AraC-typ_CS"/>
</dbReference>
<evidence type="ECO:0000313" key="5">
    <source>
        <dbReference type="EMBL" id="STM36354.1"/>
    </source>
</evidence>
<sequence length="259" mass="30161">MTHVCSVILIRRSFDIYHEQQKISLHNESILLLEKNLADDFAFCSPDTRRLDIDELTVCHYLQNIRQLPRNLGLHSKDRLLINQSPPMPLVTAIFDSFNESGVNSPILSNMLYLSCLSMFSHKKELIPLLFNSISTVSGKVERLISFDIAKRWYLRDIAEKNVYQRESNQKKLQDENTCFSKILLASRMSMARRLLELRQIPLHTIAEKCGYSSTSYFINTFRQYYGVNATSVCATFARYLFLTYFAFEYWSGSHTCFM</sequence>
<evidence type="ECO:0000256" key="1">
    <source>
        <dbReference type="ARBA" id="ARBA00023015"/>
    </source>
</evidence>
<feature type="domain" description="HTH araC/xylS-type" evidence="4">
    <location>
        <begin position="139"/>
        <end position="236"/>
    </location>
</feature>
<dbReference type="PANTHER" id="PTHR47894">
    <property type="entry name" value="HTH-TYPE TRANSCRIPTIONAL REGULATOR GADX"/>
    <property type="match status" value="1"/>
</dbReference>
<dbReference type="GO" id="GO:0000976">
    <property type="term" value="F:transcription cis-regulatory region binding"/>
    <property type="evidence" value="ECO:0007669"/>
    <property type="project" value="TreeGrafter"/>
</dbReference>
<name>A0A377DJL9_ECOLX</name>
<evidence type="ECO:0000256" key="2">
    <source>
        <dbReference type="ARBA" id="ARBA00023125"/>
    </source>
</evidence>
<proteinExistence type="predicted"/>
<keyword evidence="2" id="KW-0238">DNA-binding</keyword>
<evidence type="ECO:0000259" key="4">
    <source>
        <dbReference type="PROSITE" id="PS01124"/>
    </source>
</evidence>
<reference evidence="5 6" key="1">
    <citation type="submission" date="2018-06" db="EMBL/GenBank/DDBJ databases">
        <authorList>
            <consortium name="Pathogen Informatics"/>
            <person name="Doyle S."/>
        </authorList>
    </citation>
    <scope>NUCLEOTIDE SEQUENCE [LARGE SCALE GENOMIC DNA]</scope>
    <source>
        <strain evidence="5 6">NCTC8500</strain>
    </source>
</reference>
<gene>
    <name evidence="5" type="primary">gadW</name>
    <name evidence="5" type="ORF">NCTC8500_00047</name>
</gene>
<accession>A0A377DJL9</accession>
<dbReference type="Pfam" id="PF12833">
    <property type="entry name" value="HTH_18"/>
    <property type="match status" value="1"/>
</dbReference>
<dbReference type="GO" id="GO:0005829">
    <property type="term" value="C:cytosol"/>
    <property type="evidence" value="ECO:0007669"/>
    <property type="project" value="TreeGrafter"/>
</dbReference>
<evidence type="ECO:0000256" key="3">
    <source>
        <dbReference type="ARBA" id="ARBA00023163"/>
    </source>
</evidence>
<dbReference type="PANTHER" id="PTHR47894:SF4">
    <property type="entry name" value="HTH-TYPE TRANSCRIPTIONAL REGULATOR GADX"/>
    <property type="match status" value="1"/>
</dbReference>
<dbReference type="GO" id="GO:0003700">
    <property type="term" value="F:DNA-binding transcription factor activity"/>
    <property type="evidence" value="ECO:0007669"/>
    <property type="project" value="InterPro"/>
</dbReference>
<keyword evidence="1" id="KW-0805">Transcription regulation</keyword>
<protein>
    <submittedName>
        <fullName evidence="5">AraC family transcriptional regulator</fullName>
    </submittedName>
</protein>
<dbReference type="SMART" id="SM00342">
    <property type="entry name" value="HTH_ARAC"/>
    <property type="match status" value="1"/>
</dbReference>
<dbReference type="Proteomes" id="UP000254429">
    <property type="component" value="Unassembled WGS sequence"/>
</dbReference>
<keyword evidence="3" id="KW-0804">Transcription</keyword>
<dbReference type="SUPFAM" id="SSF46689">
    <property type="entry name" value="Homeodomain-like"/>
    <property type="match status" value="1"/>
</dbReference>
<dbReference type="PROSITE" id="PS00041">
    <property type="entry name" value="HTH_ARAC_FAMILY_1"/>
    <property type="match status" value="1"/>
</dbReference>
<evidence type="ECO:0000313" key="6">
    <source>
        <dbReference type="Proteomes" id="UP000254429"/>
    </source>
</evidence>
<dbReference type="InterPro" id="IPR009057">
    <property type="entry name" value="Homeodomain-like_sf"/>
</dbReference>
<dbReference type="AlphaFoldDB" id="A0A377DJL9"/>
<organism evidence="5 6">
    <name type="scientific">Escherichia coli</name>
    <dbReference type="NCBI Taxonomy" id="562"/>
    <lineage>
        <taxon>Bacteria</taxon>
        <taxon>Pseudomonadati</taxon>
        <taxon>Pseudomonadota</taxon>
        <taxon>Gammaproteobacteria</taxon>
        <taxon>Enterobacterales</taxon>
        <taxon>Enterobacteriaceae</taxon>
        <taxon>Escherichia</taxon>
    </lineage>
</organism>
<dbReference type="EMBL" id="UGFG01000001">
    <property type="protein sequence ID" value="STM36354.1"/>
    <property type="molecule type" value="Genomic_DNA"/>
</dbReference>
<dbReference type="InterPro" id="IPR018060">
    <property type="entry name" value="HTH_AraC"/>
</dbReference>
<dbReference type="PROSITE" id="PS01124">
    <property type="entry name" value="HTH_ARAC_FAMILY_2"/>
    <property type="match status" value="1"/>
</dbReference>